<organism evidence="3 4">
    <name type="scientific">Colletotrichum zoysiae</name>
    <dbReference type="NCBI Taxonomy" id="1216348"/>
    <lineage>
        <taxon>Eukaryota</taxon>
        <taxon>Fungi</taxon>
        <taxon>Dikarya</taxon>
        <taxon>Ascomycota</taxon>
        <taxon>Pezizomycotina</taxon>
        <taxon>Sordariomycetes</taxon>
        <taxon>Hypocreomycetidae</taxon>
        <taxon>Glomerellales</taxon>
        <taxon>Glomerellaceae</taxon>
        <taxon>Colletotrichum</taxon>
        <taxon>Colletotrichum graminicola species complex</taxon>
    </lineage>
</organism>
<name>A0AAD9H4G0_9PEZI</name>
<proteinExistence type="predicted"/>
<keyword evidence="2" id="KW-0812">Transmembrane</keyword>
<keyword evidence="2" id="KW-0472">Membrane</keyword>
<accession>A0AAD9H4G0</accession>
<dbReference type="Proteomes" id="UP001232148">
    <property type="component" value="Unassembled WGS sequence"/>
</dbReference>
<sequence>MSVPESHQLECLASDAEGVKPPSPTALVDPADVRWLNRGGRRCEVCKIIARLVSTVLCAVILILSMVWYARPELDGYGIWIWLGFPGALPSFMWDLSEFLSVCARRGRGITPKAHIGVELVLSLGTYSAGALLAMQLGLQKSSQAGPVRMDPFSYAVAQCVFVLITATIHLALFIRACVERGREIRQRRPRVMYIPETGQTVYVVPKPFPEPPTQKPQQRQQQPARPPSLPQPLDDGPVSSSPLRDAFQQQQELQQLEMPPSIVEREAVPGVPPRNVPVGDRDRFLRPSMRPPPKDYVPSGEELERVRRGDAQPQLVMPGDVDFKFATSATGMTPADAGAREGKYRMNVPPPMSATPTRARSL</sequence>
<gene>
    <name evidence="3" type="ORF">LX32DRAFT_645747</name>
</gene>
<feature type="transmembrane region" description="Helical" evidence="2">
    <location>
        <begin position="116"/>
        <end position="135"/>
    </location>
</feature>
<dbReference type="AlphaFoldDB" id="A0AAD9H4G0"/>
<feature type="region of interest" description="Disordered" evidence="1">
    <location>
        <begin position="257"/>
        <end position="314"/>
    </location>
</feature>
<keyword evidence="4" id="KW-1185">Reference proteome</keyword>
<evidence type="ECO:0000256" key="1">
    <source>
        <dbReference type="SAM" id="MobiDB-lite"/>
    </source>
</evidence>
<dbReference type="EMBL" id="MU843056">
    <property type="protein sequence ID" value="KAK2022173.1"/>
    <property type="molecule type" value="Genomic_DNA"/>
</dbReference>
<evidence type="ECO:0000313" key="4">
    <source>
        <dbReference type="Proteomes" id="UP001232148"/>
    </source>
</evidence>
<feature type="region of interest" description="Disordered" evidence="1">
    <location>
        <begin position="332"/>
        <end position="363"/>
    </location>
</feature>
<protein>
    <submittedName>
        <fullName evidence="3">Uncharacterized protein</fullName>
    </submittedName>
</protein>
<keyword evidence="2" id="KW-1133">Transmembrane helix</keyword>
<evidence type="ECO:0000256" key="2">
    <source>
        <dbReference type="SAM" id="Phobius"/>
    </source>
</evidence>
<feature type="transmembrane region" description="Helical" evidence="2">
    <location>
        <begin position="155"/>
        <end position="179"/>
    </location>
</feature>
<feature type="region of interest" description="Disordered" evidence="1">
    <location>
        <begin position="204"/>
        <end position="244"/>
    </location>
</feature>
<feature type="transmembrane region" description="Helical" evidence="2">
    <location>
        <begin position="77"/>
        <end position="96"/>
    </location>
</feature>
<evidence type="ECO:0000313" key="3">
    <source>
        <dbReference type="EMBL" id="KAK2022173.1"/>
    </source>
</evidence>
<comment type="caution">
    <text evidence="3">The sequence shown here is derived from an EMBL/GenBank/DDBJ whole genome shotgun (WGS) entry which is preliminary data.</text>
</comment>
<feature type="transmembrane region" description="Helical" evidence="2">
    <location>
        <begin position="48"/>
        <end position="71"/>
    </location>
</feature>
<reference evidence="3" key="1">
    <citation type="submission" date="2021-06" db="EMBL/GenBank/DDBJ databases">
        <title>Comparative genomics, transcriptomics and evolutionary studies reveal genomic signatures of adaptation to plant cell wall in hemibiotrophic fungi.</title>
        <authorList>
            <consortium name="DOE Joint Genome Institute"/>
            <person name="Baroncelli R."/>
            <person name="Diaz J.F."/>
            <person name="Benocci T."/>
            <person name="Peng M."/>
            <person name="Battaglia E."/>
            <person name="Haridas S."/>
            <person name="Andreopoulos W."/>
            <person name="Labutti K."/>
            <person name="Pangilinan J."/>
            <person name="Floch G.L."/>
            <person name="Makela M.R."/>
            <person name="Henrissat B."/>
            <person name="Grigoriev I.V."/>
            <person name="Crouch J.A."/>
            <person name="De Vries R.P."/>
            <person name="Sukno S.A."/>
            <person name="Thon M.R."/>
        </authorList>
    </citation>
    <scope>NUCLEOTIDE SEQUENCE</scope>
    <source>
        <strain evidence="3">MAFF235873</strain>
    </source>
</reference>